<dbReference type="Pfam" id="PF03062">
    <property type="entry name" value="MBOAT"/>
    <property type="match status" value="1"/>
</dbReference>
<dbReference type="GO" id="GO:0047184">
    <property type="term" value="F:1-acylglycerophosphocholine O-acyltransferase activity"/>
    <property type="evidence" value="ECO:0007669"/>
    <property type="project" value="TreeGrafter"/>
</dbReference>
<keyword evidence="8" id="KW-1185">Reference proteome</keyword>
<accession>A0A1Y2CJV6</accession>
<dbReference type="GO" id="GO:0046474">
    <property type="term" value="P:glycerophospholipid biosynthetic process"/>
    <property type="evidence" value="ECO:0007669"/>
    <property type="project" value="TreeGrafter"/>
</dbReference>
<keyword evidence="5" id="KW-0472">Membrane</keyword>
<keyword evidence="3" id="KW-0812">Transmembrane</keyword>
<evidence type="ECO:0000256" key="6">
    <source>
        <dbReference type="ARBA" id="ARBA00023315"/>
    </source>
</evidence>
<organism evidence="7 8">
    <name type="scientific">Rhizoclosmatium globosum</name>
    <dbReference type="NCBI Taxonomy" id="329046"/>
    <lineage>
        <taxon>Eukaryota</taxon>
        <taxon>Fungi</taxon>
        <taxon>Fungi incertae sedis</taxon>
        <taxon>Chytridiomycota</taxon>
        <taxon>Chytridiomycota incertae sedis</taxon>
        <taxon>Chytridiomycetes</taxon>
        <taxon>Chytridiales</taxon>
        <taxon>Chytriomycetaceae</taxon>
        <taxon>Rhizoclosmatium</taxon>
    </lineage>
</organism>
<comment type="caution">
    <text evidence="7">The sequence shown here is derived from an EMBL/GenBank/DDBJ whole genome shotgun (WGS) entry which is preliminary data.</text>
</comment>
<keyword evidence="6" id="KW-0012">Acyltransferase</keyword>
<evidence type="ECO:0000313" key="7">
    <source>
        <dbReference type="EMBL" id="ORY46625.1"/>
    </source>
</evidence>
<evidence type="ECO:0000256" key="1">
    <source>
        <dbReference type="ARBA" id="ARBA00004141"/>
    </source>
</evidence>
<reference evidence="7 8" key="1">
    <citation type="submission" date="2016-07" db="EMBL/GenBank/DDBJ databases">
        <title>Pervasive Adenine N6-methylation of Active Genes in Fungi.</title>
        <authorList>
            <consortium name="DOE Joint Genome Institute"/>
            <person name="Mondo S.J."/>
            <person name="Dannebaum R.O."/>
            <person name="Kuo R.C."/>
            <person name="Labutti K."/>
            <person name="Haridas S."/>
            <person name="Kuo A."/>
            <person name="Salamov A."/>
            <person name="Ahrendt S.R."/>
            <person name="Lipzen A."/>
            <person name="Sullivan W."/>
            <person name="Andreopoulos W.B."/>
            <person name="Clum A."/>
            <person name="Lindquist E."/>
            <person name="Daum C."/>
            <person name="Ramamoorthy G.K."/>
            <person name="Gryganskyi A."/>
            <person name="Culley D."/>
            <person name="Magnuson J.K."/>
            <person name="James T.Y."/>
            <person name="O'Malley M.A."/>
            <person name="Stajich J.E."/>
            <person name="Spatafora J.W."/>
            <person name="Visel A."/>
            <person name="Grigoriev I.V."/>
        </authorList>
    </citation>
    <scope>NUCLEOTIDE SEQUENCE [LARGE SCALE GENOMIC DNA]</scope>
    <source>
        <strain evidence="7 8">JEL800</strain>
    </source>
</reference>
<protein>
    <submittedName>
        <fullName evidence="7">Uncharacterized protein</fullName>
    </submittedName>
</protein>
<sequence>MGFLDLTPLTTATDFPRRPWPRHRPSLLIHSRIPILSFGNIEFKGTLFDCCFGSFFTALFNVQGLVQIALLSSVCYGLSFAWPTSKHIPVVVIVLSLSVLAANHLKSQFFSDVDAPRFDQTIPMMVAVQKMATFAWCARWHSSEQSNLLDYLGFIFFYPAFILGPSFHYKTYSDFISGTGAFTLQPTQKLLPGRWKYLAETIITGAVCSLLNIIFAPRVPYEFGLTDAFLNTRGSNVPAISLLPHSCNRCSSLKGKSVYKWNRCENVRIWELEFPENPRMFMSAWNVQTALWLRSAIYLRLAPEPLPDQTPAEITKSNLWRLFYQLCDYWNAVTNSRAGLTVWRRLYFYVHVGVVLLFALDSLQSMLGGGKKRKPRGEVVVEDKRVVSDADAEEKRVKVE</sequence>
<dbReference type="AlphaFoldDB" id="A0A1Y2CJV6"/>
<gene>
    <name evidence="7" type="ORF">BCR33DRAFT_783734</name>
</gene>
<dbReference type="InterPro" id="IPR049941">
    <property type="entry name" value="LPLAT_7/PORCN-like"/>
</dbReference>
<dbReference type="OrthoDB" id="286734at2759"/>
<name>A0A1Y2CJV6_9FUNG</name>
<dbReference type="GO" id="GO:0005783">
    <property type="term" value="C:endoplasmic reticulum"/>
    <property type="evidence" value="ECO:0007669"/>
    <property type="project" value="TreeGrafter"/>
</dbReference>
<dbReference type="EMBL" id="MCGO01000016">
    <property type="protein sequence ID" value="ORY46625.1"/>
    <property type="molecule type" value="Genomic_DNA"/>
</dbReference>
<dbReference type="GO" id="GO:0003841">
    <property type="term" value="F:1-acylglycerol-3-phosphate O-acyltransferase activity"/>
    <property type="evidence" value="ECO:0007669"/>
    <property type="project" value="TreeGrafter"/>
</dbReference>
<dbReference type="InterPro" id="IPR004299">
    <property type="entry name" value="MBOAT_fam"/>
</dbReference>
<keyword evidence="4" id="KW-1133">Transmembrane helix</keyword>
<dbReference type="PANTHER" id="PTHR13906">
    <property type="entry name" value="PORCUPINE"/>
    <property type="match status" value="1"/>
</dbReference>
<keyword evidence="2" id="KW-0808">Transferase</keyword>
<evidence type="ECO:0000256" key="3">
    <source>
        <dbReference type="ARBA" id="ARBA00022692"/>
    </source>
</evidence>
<proteinExistence type="predicted"/>
<evidence type="ECO:0000256" key="5">
    <source>
        <dbReference type="ARBA" id="ARBA00023136"/>
    </source>
</evidence>
<dbReference type="Proteomes" id="UP000193642">
    <property type="component" value="Unassembled WGS sequence"/>
</dbReference>
<evidence type="ECO:0000256" key="4">
    <source>
        <dbReference type="ARBA" id="ARBA00022989"/>
    </source>
</evidence>
<comment type="subcellular location">
    <subcellularLocation>
        <location evidence="1">Membrane</location>
        <topology evidence="1">Multi-pass membrane protein</topology>
    </subcellularLocation>
</comment>
<dbReference type="PANTHER" id="PTHR13906:SF4">
    <property type="entry name" value="LYSOPHOSPHOLIPID ACYLTRANSFERASE 6"/>
    <property type="match status" value="1"/>
</dbReference>
<dbReference type="GO" id="GO:0030258">
    <property type="term" value="P:lipid modification"/>
    <property type="evidence" value="ECO:0007669"/>
    <property type="project" value="TreeGrafter"/>
</dbReference>
<dbReference type="GO" id="GO:0016020">
    <property type="term" value="C:membrane"/>
    <property type="evidence" value="ECO:0007669"/>
    <property type="project" value="UniProtKB-SubCell"/>
</dbReference>
<dbReference type="STRING" id="329046.A0A1Y2CJV6"/>
<evidence type="ECO:0000256" key="2">
    <source>
        <dbReference type="ARBA" id="ARBA00022679"/>
    </source>
</evidence>
<evidence type="ECO:0000313" key="8">
    <source>
        <dbReference type="Proteomes" id="UP000193642"/>
    </source>
</evidence>